<dbReference type="Pfam" id="PF03876">
    <property type="entry name" value="SHS2_Rpb7-N"/>
    <property type="match status" value="1"/>
</dbReference>
<dbReference type="GO" id="GO:0006352">
    <property type="term" value="P:DNA-templated transcription initiation"/>
    <property type="evidence" value="ECO:0007669"/>
    <property type="project" value="UniProtKB-UniRule"/>
</dbReference>
<protein>
    <recommendedName>
        <fullName evidence="6">DNA-directed RNA polymerase subunit</fullName>
    </recommendedName>
</protein>
<dbReference type="PANTHER" id="PTHR12709:SF3">
    <property type="entry name" value="DNA-DIRECTED RNA POLYMERASE V SUBUNIT 7"/>
    <property type="match status" value="1"/>
</dbReference>
<evidence type="ECO:0000256" key="5">
    <source>
        <dbReference type="ARBA" id="ARBA00023242"/>
    </source>
</evidence>
<dbReference type="SUPFAM" id="SSF88798">
    <property type="entry name" value="N-terminal, heterodimerisation domain of RBP7 (RpoE)"/>
    <property type="match status" value="1"/>
</dbReference>
<dbReference type="InterPro" id="IPR036898">
    <property type="entry name" value="RNA_pol_Rpb7-like_N_sf"/>
</dbReference>
<gene>
    <name evidence="8" type="ORF">Scep_011770</name>
</gene>
<dbReference type="PANTHER" id="PTHR12709">
    <property type="entry name" value="DNA-DIRECTED RNA POLYMERASE II, III"/>
    <property type="match status" value="1"/>
</dbReference>
<comment type="similarity">
    <text evidence="2">Belongs to the eukaryotic RPB7/RPC8 RNA polymerase subunit family.</text>
</comment>
<evidence type="ECO:0000313" key="9">
    <source>
        <dbReference type="Proteomes" id="UP001419268"/>
    </source>
</evidence>
<evidence type="ECO:0000256" key="6">
    <source>
        <dbReference type="RuleBase" id="RU369086"/>
    </source>
</evidence>
<comment type="caution">
    <text evidence="8">The sequence shown here is derived from an EMBL/GenBank/DDBJ whole genome shotgun (WGS) entry which is preliminary data.</text>
</comment>
<dbReference type="EMBL" id="JBBNAG010000005">
    <property type="protein sequence ID" value="KAK9132242.1"/>
    <property type="molecule type" value="Genomic_DNA"/>
</dbReference>
<dbReference type="CDD" id="cd04329">
    <property type="entry name" value="RNAP_II_Rpb7_N"/>
    <property type="match status" value="1"/>
</dbReference>
<keyword evidence="4 6" id="KW-0804">Transcription</keyword>
<dbReference type="InterPro" id="IPR005576">
    <property type="entry name" value="Rpb7-like_N"/>
</dbReference>
<comment type="subcellular location">
    <subcellularLocation>
        <location evidence="1 6">Nucleus</location>
    </subcellularLocation>
</comment>
<dbReference type="Proteomes" id="UP001419268">
    <property type="component" value="Unassembled WGS sequence"/>
</dbReference>
<dbReference type="InterPro" id="IPR045113">
    <property type="entry name" value="Rpb7-like"/>
</dbReference>
<dbReference type="GO" id="GO:0055029">
    <property type="term" value="C:nuclear DNA-directed RNA polymerase complex"/>
    <property type="evidence" value="ECO:0007669"/>
    <property type="project" value="UniProtKB-ARBA"/>
</dbReference>
<evidence type="ECO:0000259" key="7">
    <source>
        <dbReference type="Pfam" id="PF03876"/>
    </source>
</evidence>
<dbReference type="FunFam" id="3.30.1490.120:FF:000001">
    <property type="entry name" value="DNA-directed RNA polymerase II subunit RPB7"/>
    <property type="match status" value="1"/>
</dbReference>
<sequence length="176" mass="19833">MYLKTQLEWNVLISPENLDPRGLLLQRSIIIRLLEEFANRKATKDHGYFLSVTTLEKIGEGKIRPESGDVLFPVRYNCLTFKPFKGEVLKGVVDRIVKHGVFLICGPVGNVFLSVKTMPDYQYVHGENPTFMNNESSKIEKGGVVRFVVLGTKWVETEKEFQVLASLAGDFLGPVS</sequence>
<dbReference type="SUPFAM" id="SSF50249">
    <property type="entry name" value="Nucleic acid-binding proteins"/>
    <property type="match status" value="1"/>
</dbReference>
<feature type="domain" description="RNA polymerase Rpb7-like N-terminal" evidence="7">
    <location>
        <begin position="8"/>
        <end position="68"/>
    </location>
</feature>
<keyword evidence="3 6" id="KW-0240">DNA-directed RNA polymerase</keyword>
<evidence type="ECO:0000256" key="2">
    <source>
        <dbReference type="ARBA" id="ARBA00009307"/>
    </source>
</evidence>
<keyword evidence="5 6" id="KW-0539">Nucleus</keyword>
<accession>A0AAP0JG07</accession>
<comment type="function">
    <text evidence="6">DNA-dependent RNA polymerase which catalyzes the transcription of DNA into RNA using the four ribonucleoside triphosphates as substrates.</text>
</comment>
<dbReference type="AlphaFoldDB" id="A0AAP0JG07"/>
<evidence type="ECO:0000313" key="8">
    <source>
        <dbReference type="EMBL" id="KAK9132242.1"/>
    </source>
</evidence>
<keyword evidence="9" id="KW-1185">Reference proteome</keyword>
<dbReference type="GO" id="GO:0003697">
    <property type="term" value="F:single-stranded DNA binding"/>
    <property type="evidence" value="ECO:0007669"/>
    <property type="project" value="TreeGrafter"/>
</dbReference>
<reference evidence="8 9" key="1">
    <citation type="submission" date="2024-01" db="EMBL/GenBank/DDBJ databases">
        <title>Genome assemblies of Stephania.</title>
        <authorList>
            <person name="Yang L."/>
        </authorList>
    </citation>
    <scope>NUCLEOTIDE SEQUENCE [LARGE SCALE GENOMIC DNA]</scope>
    <source>
        <strain evidence="8">JXDWG</strain>
        <tissue evidence="8">Leaf</tissue>
    </source>
</reference>
<name>A0AAP0JG07_9MAGN</name>
<evidence type="ECO:0000256" key="3">
    <source>
        <dbReference type="ARBA" id="ARBA00022478"/>
    </source>
</evidence>
<proteinExistence type="inferred from homology"/>
<dbReference type="Gene3D" id="2.40.50.140">
    <property type="entry name" value="Nucleic acid-binding proteins"/>
    <property type="match status" value="1"/>
</dbReference>
<dbReference type="FunFam" id="2.40.50.140:FF:000043">
    <property type="entry name" value="DNA-directed RNA polymerase II subunit RPB7"/>
    <property type="match status" value="1"/>
</dbReference>
<dbReference type="GO" id="GO:0003727">
    <property type="term" value="F:single-stranded RNA binding"/>
    <property type="evidence" value="ECO:0007669"/>
    <property type="project" value="TreeGrafter"/>
</dbReference>
<dbReference type="InterPro" id="IPR012340">
    <property type="entry name" value="NA-bd_OB-fold"/>
</dbReference>
<organism evidence="8 9">
    <name type="scientific">Stephania cephalantha</name>
    <dbReference type="NCBI Taxonomy" id="152367"/>
    <lineage>
        <taxon>Eukaryota</taxon>
        <taxon>Viridiplantae</taxon>
        <taxon>Streptophyta</taxon>
        <taxon>Embryophyta</taxon>
        <taxon>Tracheophyta</taxon>
        <taxon>Spermatophyta</taxon>
        <taxon>Magnoliopsida</taxon>
        <taxon>Ranunculales</taxon>
        <taxon>Menispermaceae</taxon>
        <taxon>Menispermoideae</taxon>
        <taxon>Cissampelideae</taxon>
        <taxon>Stephania</taxon>
    </lineage>
</organism>
<dbReference type="Gene3D" id="3.30.1490.120">
    <property type="entry name" value="RNA polymerase Rpb7-like, N-terminal domain"/>
    <property type="match status" value="1"/>
</dbReference>
<evidence type="ECO:0000256" key="1">
    <source>
        <dbReference type="ARBA" id="ARBA00004123"/>
    </source>
</evidence>
<evidence type="ECO:0000256" key="4">
    <source>
        <dbReference type="ARBA" id="ARBA00023163"/>
    </source>
</evidence>